<dbReference type="Gene3D" id="1.10.238.10">
    <property type="entry name" value="EF-hand"/>
    <property type="match status" value="1"/>
</dbReference>
<sequence length="210" mass="20971">MLKTVLLATSMLVAAPAFAQETPAPETTQSQPQTPPATNPTTPPATADDAAPGTQGSGTVEEAPAAAPVPATEAAQPTPSQPAPSAEPAPAQPTTPPAQPDAAATPDTATTGTTGSGTTAAAQPAATQDQVAQAVGRDFATYDKDANGMLSDVEFGAWMSALRKTSEPGFVPGSAEANVWLGQAFASADSDKSKSVNQAELTTFLTPKAQ</sequence>
<organism evidence="4 5">
    <name type="scientific">Sphingomonas agrestis</name>
    <dbReference type="NCBI Taxonomy" id="3080540"/>
    <lineage>
        <taxon>Bacteria</taxon>
        <taxon>Pseudomonadati</taxon>
        <taxon>Pseudomonadota</taxon>
        <taxon>Alphaproteobacteria</taxon>
        <taxon>Sphingomonadales</taxon>
        <taxon>Sphingomonadaceae</taxon>
        <taxon>Sphingomonas</taxon>
    </lineage>
</organism>
<feature type="compositionally biased region" description="Low complexity" evidence="1">
    <location>
        <begin position="100"/>
        <end position="133"/>
    </location>
</feature>
<dbReference type="EMBL" id="JAWJEJ010000001">
    <property type="protein sequence ID" value="MDV3455440.1"/>
    <property type="molecule type" value="Genomic_DNA"/>
</dbReference>
<protein>
    <recommendedName>
        <fullName evidence="3">EF-hand domain-containing protein</fullName>
    </recommendedName>
</protein>
<feature type="compositionally biased region" description="Low complexity" evidence="1">
    <location>
        <begin position="20"/>
        <end position="32"/>
    </location>
</feature>
<evidence type="ECO:0000256" key="1">
    <source>
        <dbReference type="SAM" id="MobiDB-lite"/>
    </source>
</evidence>
<feature type="compositionally biased region" description="Low complexity" evidence="1">
    <location>
        <begin position="44"/>
        <end position="78"/>
    </location>
</feature>
<feature type="domain" description="EF-hand" evidence="3">
    <location>
        <begin position="134"/>
        <end position="162"/>
    </location>
</feature>
<dbReference type="SUPFAM" id="SSF47473">
    <property type="entry name" value="EF-hand"/>
    <property type="match status" value="1"/>
</dbReference>
<dbReference type="InterPro" id="IPR011992">
    <property type="entry name" value="EF-hand-dom_pair"/>
</dbReference>
<proteinExistence type="predicted"/>
<reference evidence="4 5" key="1">
    <citation type="submission" date="2023-10" db="EMBL/GenBank/DDBJ databases">
        <title>Sphingomonas sp. HF-S4 16S ribosomal RNA gene Genome sequencing and assembly.</title>
        <authorList>
            <person name="Lee H."/>
        </authorList>
    </citation>
    <scope>NUCLEOTIDE SEQUENCE [LARGE SCALE GENOMIC DNA]</scope>
    <source>
        <strain evidence="4 5">HF-S4</strain>
    </source>
</reference>
<dbReference type="Proteomes" id="UP001273531">
    <property type="component" value="Unassembled WGS sequence"/>
</dbReference>
<name>A0ABU3Y243_9SPHN</name>
<dbReference type="InterPro" id="IPR018247">
    <property type="entry name" value="EF_Hand_1_Ca_BS"/>
</dbReference>
<dbReference type="SMART" id="SM00054">
    <property type="entry name" value="EFh"/>
    <property type="match status" value="2"/>
</dbReference>
<feature type="domain" description="EF-hand" evidence="3">
    <location>
        <begin position="180"/>
        <end position="208"/>
    </location>
</feature>
<evidence type="ECO:0000256" key="2">
    <source>
        <dbReference type="SAM" id="SignalP"/>
    </source>
</evidence>
<evidence type="ECO:0000259" key="3">
    <source>
        <dbReference type="SMART" id="SM00054"/>
    </source>
</evidence>
<feature type="chain" id="PRO_5045175381" description="EF-hand domain-containing protein" evidence="2">
    <location>
        <begin position="20"/>
        <end position="210"/>
    </location>
</feature>
<dbReference type="InterPro" id="IPR002048">
    <property type="entry name" value="EF_hand_dom"/>
</dbReference>
<dbReference type="RefSeq" id="WP_317224661.1">
    <property type="nucleotide sequence ID" value="NZ_JAWJEJ010000001.1"/>
</dbReference>
<evidence type="ECO:0000313" key="4">
    <source>
        <dbReference type="EMBL" id="MDV3455440.1"/>
    </source>
</evidence>
<feature type="region of interest" description="Disordered" evidence="1">
    <location>
        <begin position="17"/>
        <end position="133"/>
    </location>
</feature>
<accession>A0ABU3Y243</accession>
<gene>
    <name evidence="4" type="ORF">RZN05_00475</name>
</gene>
<dbReference type="PROSITE" id="PS00018">
    <property type="entry name" value="EF_HAND_1"/>
    <property type="match status" value="2"/>
</dbReference>
<feature type="signal peptide" evidence="2">
    <location>
        <begin position="1"/>
        <end position="19"/>
    </location>
</feature>
<keyword evidence="2" id="KW-0732">Signal</keyword>
<feature type="compositionally biased region" description="Pro residues" evidence="1">
    <location>
        <begin position="79"/>
        <end position="99"/>
    </location>
</feature>
<comment type="caution">
    <text evidence="4">The sequence shown here is derived from an EMBL/GenBank/DDBJ whole genome shotgun (WGS) entry which is preliminary data.</text>
</comment>
<keyword evidence="5" id="KW-1185">Reference proteome</keyword>
<feature type="compositionally biased region" description="Pro residues" evidence="1">
    <location>
        <begin position="33"/>
        <end position="43"/>
    </location>
</feature>
<evidence type="ECO:0000313" key="5">
    <source>
        <dbReference type="Proteomes" id="UP001273531"/>
    </source>
</evidence>